<dbReference type="GO" id="GO:0000978">
    <property type="term" value="F:RNA polymerase II cis-regulatory region sequence-specific DNA binding"/>
    <property type="evidence" value="ECO:0007669"/>
    <property type="project" value="TreeGrafter"/>
</dbReference>
<dbReference type="PROSITE" id="PS00463">
    <property type="entry name" value="ZN2_CY6_FUNGAL_1"/>
    <property type="match status" value="1"/>
</dbReference>
<dbReference type="GO" id="GO:0008270">
    <property type="term" value="F:zinc ion binding"/>
    <property type="evidence" value="ECO:0007669"/>
    <property type="project" value="InterPro"/>
</dbReference>
<keyword evidence="5" id="KW-0804">Transcription</keyword>
<protein>
    <submittedName>
        <fullName evidence="10">C6 zinc finger domain protein</fullName>
    </submittedName>
</protein>
<evidence type="ECO:0000256" key="4">
    <source>
        <dbReference type="ARBA" id="ARBA00023125"/>
    </source>
</evidence>
<dbReference type="InterPro" id="IPR007219">
    <property type="entry name" value="XnlR_reg_dom"/>
</dbReference>
<dbReference type="EMBL" id="AZHF01000013">
    <property type="protein sequence ID" value="OAA66350.1"/>
    <property type="molecule type" value="Genomic_DNA"/>
</dbReference>
<dbReference type="Pfam" id="PF00172">
    <property type="entry name" value="Zn_clus"/>
    <property type="match status" value="1"/>
</dbReference>
<keyword evidence="2" id="KW-0862">Zinc</keyword>
<dbReference type="InterPro" id="IPR036864">
    <property type="entry name" value="Zn2-C6_fun-type_DNA-bd_sf"/>
</dbReference>
<dbReference type="SUPFAM" id="SSF57701">
    <property type="entry name" value="Zn2/Cys6 DNA-binding domain"/>
    <property type="match status" value="1"/>
</dbReference>
<evidence type="ECO:0000256" key="8">
    <source>
        <dbReference type="SAM" id="MobiDB-lite"/>
    </source>
</evidence>
<evidence type="ECO:0000256" key="6">
    <source>
        <dbReference type="ARBA" id="ARBA00023242"/>
    </source>
</evidence>
<dbReference type="PROSITE" id="PS50048">
    <property type="entry name" value="ZN2_CY6_FUNGAL_2"/>
    <property type="match status" value="1"/>
</dbReference>
<dbReference type="CDD" id="cd00067">
    <property type="entry name" value="GAL4"/>
    <property type="match status" value="1"/>
</dbReference>
<evidence type="ECO:0000256" key="2">
    <source>
        <dbReference type="ARBA" id="ARBA00022833"/>
    </source>
</evidence>
<dbReference type="Gene3D" id="4.10.240.10">
    <property type="entry name" value="Zn(2)-C6 fungal-type DNA-binding domain"/>
    <property type="match status" value="1"/>
</dbReference>
<evidence type="ECO:0000256" key="7">
    <source>
        <dbReference type="SAM" id="Coils"/>
    </source>
</evidence>
<keyword evidence="7" id="KW-0175">Coiled coil</keyword>
<name>A0A162MSP6_CORDF</name>
<feature type="region of interest" description="Disordered" evidence="8">
    <location>
        <begin position="57"/>
        <end position="87"/>
    </location>
</feature>
<dbReference type="Pfam" id="PF04082">
    <property type="entry name" value="Fungal_trans"/>
    <property type="match status" value="1"/>
</dbReference>
<proteinExistence type="predicted"/>
<dbReference type="Proteomes" id="UP000076881">
    <property type="component" value="Unassembled WGS sequence"/>
</dbReference>
<dbReference type="InterPro" id="IPR001138">
    <property type="entry name" value="Zn2Cys6_DnaBD"/>
</dbReference>
<reference evidence="10 11" key="1">
    <citation type="journal article" date="2016" name="Genome Biol. Evol.">
        <title>Divergent and convergent evolution of fungal pathogenicity.</title>
        <authorList>
            <person name="Shang Y."/>
            <person name="Xiao G."/>
            <person name="Zheng P."/>
            <person name="Cen K."/>
            <person name="Zhan S."/>
            <person name="Wang C."/>
        </authorList>
    </citation>
    <scope>NUCLEOTIDE SEQUENCE [LARGE SCALE GENOMIC DNA]</scope>
    <source>
        <strain evidence="10 11">RCEF 1005</strain>
    </source>
</reference>
<evidence type="ECO:0000256" key="5">
    <source>
        <dbReference type="ARBA" id="ARBA00023163"/>
    </source>
</evidence>
<evidence type="ECO:0000256" key="1">
    <source>
        <dbReference type="ARBA" id="ARBA00022723"/>
    </source>
</evidence>
<evidence type="ECO:0000256" key="3">
    <source>
        <dbReference type="ARBA" id="ARBA00023015"/>
    </source>
</evidence>
<dbReference type="GO" id="GO:0001228">
    <property type="term" value="F:DNA-binding transcription activator activity, RNA polymerase II-specific"/>
    <property type="evidence" value="ECO:0007669"/>
    <property type="project" value="TreeGrafter"/>
</dbReference>
<organism evidence="10 11">
    <name type="scientific">Akanthomyces lecanii RCEF 1005</name>
    <dbReference type="NCBI Taxonomy" id="1081108"/>
    <lineage>
        <taxon>Eukaryota</taxon>
        <taxon>Fungi</taxon>
        <taxon>Dikarya</taxon>
        <taxon>Ascomycota</taxon>
        <taxon>Pezizomycotina</taxon>
        <taxon>Sordariomycetes</taxon>
        <taxon>Hypocreomycetidae</taxon>
        <taxon>Hypocreales</taxon>
        <taxon>Cordycipitaceae</taxon>
        <taxon>Akanthomyces</taxon>
        <taxon>Cordyceps confragosa</taxon>
    </lineage>
</organism>
<evidence type="ECO:0000313" key="11">
    <source>
        <dbReference type="Proteomes" id="UP000076881"/>
    </source>
</evidence>
<feature type="domain" description="Zn(2)-C6 fungal-type" evidence="9">
    <location>
        <begin position="20"/>
        <end position="51"/>
    </location>
</feature>
<dbReference type="GO" id="GO:0006351">
    <property type="term" value="P:DNA-templated transcription"/>
    <property type="evidence" value="ECO:0007669"/>
    <property type="project" value="InterPro"/>
</dbReference>
<dbReference type="SMART" id="SM00066">
    <property type="entry name" value="GAL4"/>
    <property type="match status" value="1"/>
</dbReference>
<keyword evidence="11" id="KW-1185">Reference proteome</keyword>
<dbReference type="SMART" id="SM00906">
    <property type="entry name" value="Fungal_trans"/>
    <property type="match status" value="1"/>
</dbReference>
<comment type="caution">
    <text evidence="10">The sequence shown here is derived from an EMBL/GenBank/DDBJ whole genome shotgun (WGS) entry which is preliminary data.</text>
</comment>
<dbReference type="PANTHER" id="PTHR31944:SF129">
    <property type="entry name" value="ASPYRIDONES CLUSTER REGULATOR APDR-RELATED"/>
    <property type="match status" value="1"/>
</dbReference>
<accession>A0A162MSP6</accession>
<dbReference type="PANTHER" id="PTHR31944">
    <property type="entry name" value="HEME-RESPONSIVE ZINC FINGER TRANSCRIPTION FACTOR HAP1"/>
    <property type="match status" value="1"/>
</dbReference>
<evidence type="ECO:0000313" key="10">
    <source>
        <dbReference type="EMBL" id="OAA66350.1"/>
    </source>
</evidence>
<evidence type="ECO:0000259" key="9">
    <source>
        <dbReference type="PROSITE" id="PS50048"/>
    </source>
</evidence>
<keyword evidence="1" id="KW-0479">Metal-binding</keyword>
<keyword evidence="3" id="KW-0805">Transcription regulation</keyword>
<dbReference type="InterPro" id="IPR051430">
    <property type="entry name" value="Fungal_TF_Env_Response"/>
</dbReference>
<keyword evidence="6" id="KW-0539">Nucleus</keyword>
<dbReference type="OrthoDB" id="4337792at2759"/>
<sequence>MTPDLVEEHSVKRRRRPAKSCDACRARKVRCDQKMPCGPCTKARSAPKCVYAPDAVRLPSPDPTPEESGAGSAASHTPVELRHKTPEGLQRLDYRAEADQLRQQIRNLQNRIGTLESKVEAGAGKPAPTSTADLRLTPIQPKLRQTAEKNKLFGANHWIHTAKHINAGNVGAKDVELTFETPKIDFAKIRQEVTKLRLTIKQFEMPILNDPVTDILATIPTRVECDALVDIYLSTHERMYRVLHTPTFHQQYEAFWQDQAASSMSFCMKLVLILALGSTLSQEAGECALADRQTRTWTYAAQWWLTGPTEKSTFNLDGVQVACLLQLARQMTAVGRAWISSGSLLQMAFSVGLHRDPSHFPSMTPLQAQMQRRLWATVLELHLLSAMDSPMQAYADLESCDTRPPDNIDDEQLTADADDIPASQGDHHITDSSLQRLLCKSFHSRLQAARSLHTGSELAYADTIRLANTLKTACAELSQFFDAHSTSSLLSSFHRSFLDIHFRLHILRLHRQFLLQQPDDASCFLSRKVCFDAAMVIASYASHTSPPSADIPSRRLSQLFLNTTGTMRAPLSLEIVTMLGLELRMQLSEDNDSSGPAGQLAQAAREPIFTALGCIRDAFLRRIESGSPRCKAFGLTSFIVAQLRAMERRENAVQALSNAVTDKLADVQQYLESTVERLAASSTSNTAMGDFDLDALLAMDFGGDGGGGFDFGGFGMGDNMW</sequence>
<dbReference type="AlphaFoldDB" id="A0A162MSP6"/>
<keyword evidence="4" id="KW-0238">DNA-binding</keyword>
<dbReference type="CDD" id="cd12148">
    <property type="entry name" value="fungal_TF_MHR"/>
    <property type="match status" value="1"/>
</dbReference>
<gene>
    <name evidence="10" type="ORF">LEL_10449</name>
</gene>
<feature type="coiled-coil region" evidence="7">
    <location>
        <begin position="91"/>
        <end position="118"/>
    </location>
</feature>
<dbReference type="GO" id="GO:0005634">
    <property type="term" value="C:nucleus"/>
    <property type="evidence" value="ECO:0007669"/>
    <property type="project" value="TreeGrafter"/>
</dbReference>